<dbReference type="Pfam" id="PF00702">
    <property type="entry name" value="Hydrolase"/>
    <property type="match status" value="1"/>
</dbReference>
<accession>A0ABR3FST7</accession>
<dbReference type="Gene3D" id="3.40.50.1000">
    <property type="entry name" value="HAD superfamily/HAD-like"/>
    <property type="match status" value="1"/>
</dbReference>
<name>A0ABR3FST7_9AGAR</name>
<evidence type="ECO:0008006" key="5">
    <source>
        <dbReference type="Google" id="ProtNLM"/>
    </source>
</evidence>
<protein>
    <recommendedName>
        <fullName evidence="5">Haloacid dehalogenase</fullName>
    </recommendedName>
</protein>
<reference evidence="3 4" key="1">
    <citation type="submission" date="2024-02" db="EMBL/GenBank/DDBJ databases">
        <title>A draft genome for the cacao thread blight pathogen Marasmius crinis-equi.</title>
        <authorList>
            <person name="Cohen S.P."/>
            <person name="Baruah I.K."/>
            <person name="Amoako-Attah I."/>
            <person name="Bukari Y."/>
            <person name="Meinhardt L.W."/>
            <person name="Bailey B.A."/>
        </authorList>
    </citation>
    <scope>NUCLEOTIDE SEQUENCE [LARGE SCALE GENOMIC DNA]</scope>
    <source>
        <strain evidence="3 4">GH-76</strain>
    </source>
</reference>
<dbReference type="PANTHER" id="PTHR43316">
    <property type="entry name" value="HYDROLASE, HALOACID DELAHOGENASE-RELATED"/>
    <property type="match status" value="1"/>
</dbReference>
<keyword evidence="4" id="KW-1185">Reference proteome</keyword>
<proteinExistence type="predicted"/>
<evidence type="ECO:0000313" key="3">
    <source>
        <dbReference type="EMBL" id="KAL0578532.1"/>
    </source>
</evidence>
<dbReference type="SUPFAM" id="SSF56784">
    <property type="entry name" value="HAD-like"/>
    <property type="match status" value="1"/>
</dbReference>
<gene>
    <name evidence="3" type="ORF">V5O48_003475</name>
</gene>
<dbReference type="Proteomes" id="UP001465976">
    <property type="component" value="Unassembled WGS sequence"/>
</dbReference>
<evidence type="ECO:0000313" key="4">
    <source>
        <dbReference type="Proteomes" id="UP001465976"/>
    </source>
</evidence>
<feature type="region of interest" description="Disordered" evidence="2">
    <location>
        <begin position="87"/>
        <end position="132"/>
    </location>
</feature>
<organism evidence="3 4">
    <name type="scientific">Marasmius crinis-equi</name>
    <dbReference type="NCBI Taxonomy" id="585013"/>
    <lineage>
        <taxon>Eukaryota</taxon>
        <taxon>Fungi</taxon>
        <taxon>Dikarya</taxon>
        <taxon>Basidiomycota</taxon>
        <taxon>Agaricomycotina</taxon>
        <taxon>Agaricomycetes</taxon>
        <taxon>Agaricomycetidae</taxon>
        <taxon>Agaricales</taxon>
        <taxon>Marasmiineae</taxon>
        <taxon>Marasmiaceae</taxon>
        <taxon>Marasmius</taxon>
    </lineage>
</organism>
<comment type="caution">
    <text evidence="3">The sequence shown here is derived from an EMBL/GenBank/DDBJ whole genome shotgun (WGS) entry which is preliminary data.</text>
</comment>
<evidence type="ECO:0000256" key="1">
    <source>
        <dbReference type="ARBA" id="ARBA00022801"/>
    </source>
</evidence>
<keyword evidence="1" id="KW-0378">Hydrolase</keyword>
<feature type="compositionally biased region" description="Polar residues" evidence="2">
    <location>
        <begin position="94"/>
        <end position="113"/>
    </location>
</feature>
<sequence length="310" mass="34150">MTSTTGSQLKDYEVLFFDVYATLCDWETGIYEALKPLLSKFRASAKWSRKEAIEAFTAIEVDLVAKSPELLYRDILAKTHEVMEERLRAASGQEVRTTTLEGDPSTVPSLSGASTSTDPPPEHTETPSPHVSFASSIKDWPLFPDTVEALRTLAKHYKLCVLSNVDHASFAHTLAKLSGDESHPELYQPPKSGYWFPQDTPNSKSPFTFILTAQDVGSYKPAPRGFETALKLAEEDPHLAGTTERGVKGRVLWVAQSLFGDIEPTSKMGLTSVFINRAGSTMGLNGAHSYSWKFETLGEMADEVSRNVAQ</sequence>
<evidence type="ECO:0000256" key="2">
    <source>
        <dbReference type="SAM" id="MobiDB-lite"/>
    </source>
</evidence>
<dbReference type="InterPro" id="IPR036412">
    <property type="entry name" value="HAD-like_sf"/>
</dbReference>
<dbReference type="PANTHER" id="PTHR43316:SF9">
    <property type="entry name" value="ACID DEHALOGENASE, PUTATIVE (AFU_ORTHOLOGUE AFUA_6G14460)-RELATED"/>
    <property type="match status" value="1"/>
</dbReference>
<dbReference type="InterPro" id="IPR051540">
    <property type="entry name" value="S-2-haloacid_dehalogenase"/>
</dbReference>
<dbReference type="InterPro" id="IPR023214">
    <property type="entry name" value="HAD_sf"/>
</dbReference>
<dbReference type="EMBL" id="JBAHYK010000095">
    <property type="protein sequence ID" value="KAL0578532.1"/>
    <property type="molecule type" value="Genomic_DNA"/>
</dbReference>
<dbReference type="Gene3D" id="1.10.150.750">
    <property type="match status" value="1"/>
</dbReference>